<sequence>MVQLVHHDFCPDKLSKWMPRKELHCLIVLLGIWSLLSLSRNDNWHCWLRNSTWTKFQSYTCPMVIIHCTSINHQSHYLYLDITGLIHYLAQS</sequence>
<comment type="caution">
    <text evidence="1">The sequence shown here is derived from an EMBL/GenBank/DDBJ whole genome shotgun (WGS) entry which is preliminary data.</text>
</comment>
<keyword evidence="2" id="KW-1185">Reference proteome</keyword>
<reference evidence="1" key="1">
    <citation type="submission" date="2020-01" db="EMBL/GenBank/DDBJ databases">
        <authorList>
            <consortium name="DOE Joint Genome Institute"/>
            <person name="Haridas S."/>
            <person name="Albert R."/>
            <person name="Binder M."/>
            <person name="Bloem J."/>
            <person name="Labutti K."/>
            <person name="Salamov A."/>
            <person name="Andreopoulos B."/>
            <person name="Baker S.E."/>
            <person name="Barry K."/>
            <person name="Bills G."/>
            <person name="Bluhm B.H."/>
            <person name="Cannon C."/>
            <person name="Castanera R."/>
            <person name="Culley D.E."/>
            <person name="Daum C."/>
            <person name="Ezra D."/>
            <person name="Gonzalez J.B."/>
            <person name="Henrissat B."/>
            <person name="Kuo A."/>
            <person name="Liang C."/>
            <person name="Lipzen A."/>
            <person name="Lutzoni F."/>
            <person name="Magnuson J."/>
            <person name="Mondo S."/>
            <person name="Nolan M."/>
            <person name="Ohm R."/>
            <person name="Pangilinan J."/>
            <person name="Park H.-J."/>
            <person name="Ramirez L."/>
            <person name="Alfaro M."/>
            <person name="Sun H."/>
            <person name="Tritt A."/>
            <person name="Yoshinaga Y."/>
            <person name="Zwiers L.-H."/>
            <person name="Turgeon B.G."/>
            <person name="Goodwin S.B."/>
            <person name="Spatafora J.W."/>
            <person name="Crous P.W."/>
            <person name="Grigoriev I.V."/>
        </authorList>
    </citation>
    <scope>NUCLEOTIDE SEQUENCE</scope>
    <source>
        <strain evidence="1">CBS 394.84</strain>
    </source>
</reference>
<dbReference type="AlphaFoldDB" id="A0A9P4GMY4"/>
<dbReference type="GeneID" id="63855859"/>
<name>A0A9P4GMY4_9PLEO</name>
<dbReference type="EMBL" id="ML976615">
    <property type="protein sequence ID" value="KAF1847975.1"/>
    <property type="molecule type" value="Genomic_DNA"/>
</dbReference>
<evidence type="ECO:0000313" key="1">
    <source>
        <dbReference type="EMBL" id="KAF1847975.1"/>
    </source>
</evidence>
<dbReference type="Proteomes" id="UP000800039">
    <property type="component" value="Unassembled WGS sequence"/>
</dbReference>
<accession>A0A9P4GMY4</accession>
<protein>
    <submittedName>
        <fullName evidence="1">Uncharacterized protein</fullName>
    </submittedName>
</protein>
<dbReference type="RefSeq" id="XP_040790538.1">
    <property type="nucleotide sequence ID" value="XM_040938603.1"/>
</dbReference>
<organism evidence="1 2">
    <name type="scientific">Cucurbitaria berberidis CBS 394.84</name>
    <dbReference type="NCBI Taxonomy" id="1168544"/>
    <lineage>
        <taxon>Eukaryota</taxon>
        <taxon>Fungi</taxon>
        <taxon>Dikarya</taxon>
        <taxon>Ascomycota</taxon>
        <taxon>Pezizomycotina</taxon>
        <taxon>Dothideomycetes</taxon>
        <taxon>Pleosporomycetidae</taxon>
        <taxon>Pleosporales</taxon>
        <taxon>Pleosporineae</taxon>
        <taxon>Cucurbitariaceae</taxon>
        <taxon>Cucurbitaria</taxon>
    </lineage>
</organism>
<evidence type="ECO:0000313" key="2">
    <source>
        <dbReference type="Proteomes" id="UP000800039"/>
    </source>
</evidence>
<proteinExistence type="predicted"/>
<gene>
    <name evidence="1" type="ORF">K460DRAFT_66417</name>
</gene>